<dbReference type="EMBL" id="JAUDFV010000102">
    <property type="protein sequence ID" value="KAL2731795.1"/>
    <property type="molecule type" value="Genomic_DNA"/>
</dbReference>
<proteinExistence type="predicted"/>
<evidence type="ECO:0000313" key="2">
    <source>
        <dbReference type="Proteomes" id="UP001607302"/>
    </source>
</evidence>
<name>A0ABD2BGB2_VESSQ</name>
<evidence type="ECO:0000313" key="1">
    <source>
        <dbReference type="EMBL" id="KAL2731795.1"/>
    </source>
</evidence>
<comment type="caution">
    <text evidence="1">The sequence shown here is derived from an EMBL/GenBank/DDBJ whole genome shotgun (WGS) entry which is preliminary data.</text>
</comment>
<reference evidence="1 2" key="1">
    <citation type="journal article" date="2024" name="Ann. Entomol. Soc. Am.">
        <title>Genomic analyses of the southern and eastern yellowjacket wasps (Hymenoptera: Vespidae) reveal evolutionary signatures of social life.</title>
        <authorList>
            <person name="Catto M.A."/>
            <person name="Caine P.B."/>
            <person name="Orr S.E."/>
            <person name="Hunt B.G."/>
            <person name="Goodisman M.A.D."/>
        </authorList>
    </citation>
    <scope>NUCLEOTIDE SEQUENCE [LARGE SCALE GENOMIC DNA]</scope>
    <source>
        <strain evidence="1">233</strain>
        <tissue evidence="1">Head and thorax</tissue>
    </source>
</reference>
<gene>
    <name evidence="1" type="ORF">V1478_004483</name>
</gene>
<protein>
    <submittedName>
        <fullName evidence="1">Uncharacterized protein</fullName>
    </submittedName>
</protein>
<dbReference type="Proteomes" id="UP001607302">
    <property type="component" value="Unassembled WGS sequence"/>
</dbReference>
<sequence>MLYVKFKLRSEAISINLQSKLEHMNKLKRPVYTFVKTDKEANIKWGVRHYVPRISEIKVN</sequence>
<dbReference type="AlphaFoldDB" id="A0ABD2BGB2"/>
<organism evidence="1 2">
    <name type="scientific">Vespula squamosa</name>
    <name type="common">Southern yellow jacket</name>
    <name type="synonym">Wasp</name>
    <dbReference type="NCBI Taxonomy" id="30214"/>
    <lineage>
        <taxon>Eukaryota</taxon>
        <taxon>Metazoa</taxon>
        <taxon>Ecdysozoa</taxon>
        <taxon>Arthropoda</taxon>
        <taxon>Hexapoda</taxon>
        <taxon>Insecta</taxon>
        <taxon>Pterygota</taxon>
        <taxon>Neoptera</taxon>
        <taxon>Endopterygota</taxon>
        <taxon>Hymenoptera</taxon>
        <taxon>Apocrita</taxon>
        <taxon>Aculeata</taxon>
        <taxon>Vespoidea</taxon>
        <taxon>Vespidae</taxon>
        <taxon>Vespinae</taxon>
        <taxon>Vespula</taxon>
    </lineage>
</organism>
<accession>A0ABD2BGB2</accession>
<keyword evidence="2" id="KW-1185">Reference proteome</keyword>